<dbReference type="InterPro" id="IPR021352">
    <property type="entry name" value="DUF2971"/>
</dbReference>
<name>A0A2A4F0M6_9BURK</name>
<dbReference type="AlphaFoldDB" id="A0A2A4F0M6"/>
<organism evidence="1 2">
    <name type="scientific">Paraburkholderia acidicola</name>
    <dbReference type="NCBI Taxonomy" id="1912599"/>
    <lineage>
        <taxon>Bacteria</taxon>
        <taxon>Pseudomonadati</taxon>
        <taxon>Pseudomonadota</taxon>
        <taxon>Betaproteobacteria</taxon>
        <taxon>Burkholderiales</taxon>
        <taxon>Burkholderiaceae</taxon>
        <taxon>Paraburkholderia</taxon>
    </lineage>
</organism>
<gene>
    <name evidence="1" type="ORF">BWP39_17110</name>
</gene>
<dbReference type="OrthoDB" id="4119964at2"/>
<accession>A0A2A4F0M6</accession>
<comment type="caution">
    <text evidence="1">The sequence shown here is derived from an EMBL/GenBank/DDBJ whole genome shotgun (WGS) entry which is preliminary data.</text>
</comment>
<proteinExistence type="predicted"/>
<dbReference type="Proteomes" id="UP000218022">
    <property type="component" value="Unassembled WGS sequence"/>
</dbReference>
<reference evidence="1 2" key="1">
    <citation type="submission" date="2017-01" db="EMBL/GenBank/DDBJ databases">
        <title>Whole-Genome Shotgun Sequencing of Two beta-Proteobacterial Species in Search of the Bulgecin Biosynthetic Cluster.</title>
        <authorList>
            <person name="Horsman M.E."/>
            <person name="Marous D.R."/>
            <person name="Li R."/>
            <person name="Oliver R.A."/>
            <person name="Byun B."/>
            <person name="Emrich S.J."/>
            <person name="Boggess B."/>
            <person name="Townsend C.A."/>
            <person name="Mobashery S."/>
        </authorList>
    </citation>
    <scope>NUCLEOTIDE SEQUENCE [LARGE SCALE GENOMIC DNA]</scope>
    <source>
        <strain evidence="1 2">ATCC 31363</strain>
    </source>
</reference>
<dbReference type="Pfam" id="PF11185">
    <property type="entry name" value="DUF2971"/>
    <property type="match status" value="1"/>
</dbReference>
<protein>
    <recommendedName>
        <fullName evidence="3">DUF2971 domain-containing protein</fullName>
    </recommendedName>
</protein>
<dbReference type="EMBL" id="MTZV01000004">
    <property type="protein sequence ID" value="PCE26242.1"/>
    <property type="molecule type" value="Genomic_DNA"/>
</dbReference>
<dbReference type="RefSeq" id="WP_096722052.1">
    <property type="nucleotide sequence ID" value="NZ_MTZV01000004.1"/>
</dbReference>
<evidence type="ECO:0008006" key="3">
    <source>
        <dbReference type="Google" id="ProtNLM"/>
    </source>
</evidence>
<evidence type="ECO:0000313" key="2">
    <source>
        <dbReference type="Proteomes" id="UP000218022"/>
    </source>
</evidence>
<evidence type="ECO:0000313" key="1">
    <source>
        <dbReference type="EMBL" id="PCE26242.1"/>
    </source>
</evidence>
<sequence length="281" mass="32018">MTIVYHYCDATAFLSIIESGRLRLTNARRTNDRRELEFFKEKAFEYIAQFAEKNESLETFHTALDFHFELVEDLSEYHICCLSKEKDSVGQWVAYADKGAGFAIGFDVNALRSAVGAPILDANFATAPLESTAGDWRFAPVIYGDDKSLRPHLDKILGFGRAQEGAEIGTTQPARDYINLMCAYFKHPAFRDEHEWRVIYDATRPARLAKLLGEESQPEIRWRYGKYGLTPYCETPNISDCIREVVVGPSNLDRETGSYISQFLRSHAIDAEVVRSECPYR</sequence>